<accession>A0A1I0L673</accession>
<evidence type="ECO:0000259" key="2">
    <source>
        <dbReference type="SMART" id="SM00854"/>
    </source>
</evidence>
<dbReference type="CDD" id="cd07381">
    <property type="entry name" value="MPP_CapA"/>
    <property type="match status" value="1"/>
</dbReference>
<dbReference type="InterPro" id="IPR052169">
    <property type="entry name" value="CW_Biosynth-Accessory"/>
</dbReference>
<dbReference type="AlphaFoldDB" id="A0A1I0L673"/>
<dbReference type="Pfam" id="PF09587">
    <property type="entry name" value="PGA_cap"/>
    <property type="match status" value="1"/>
</dbReference>
<dbReference type="InterPro" id="IPR029052">
    <property type="entry name" value="Metallo-depent_PP-like"/>
</dbReference>
<dbReference type="RefSeq" id="WP_091088585.1">
    <property type="nucleotide sequence ID" value="NZ_FOHX01000012.1"/>
</dbReference>
<dbReference type="PANTHER" id="PTHR33393:SF11">
    <property type="entry name" value="POLYGLUTAMINE SYNTHESIS ACCESSORY PROTEIN RV0574C-RELATED"/>
    <property type="match status" value="1"/>
</dbReference>
<dbReference type="Proteomes" id="UP000199361">
    <property type="component" value="Unassembled WGS sequence"/>
</dbReference>
<dbReference type="SUPFAM" id="SSF56300">
    <property type="entry name" value="Metallo-dependent phosphatases"/>
    <property type="match status" value="1"/>
</dbReference>
<name>A0A1I0L673_9ACTN</name>
<gene>
    <name evidence="3" type="ORF">SAMN05421811_11266</name>
</gene>
<dbReference type="STRING" id="568860.SAMN05421811_11266"/>
<reference evidence="3 4" key="1">
    <citation type="submission" date="2016-10" db="EMBL/GenBank/DDBJ databases">
        <authorList>
            <person name="de Groot N.N."/>
        </authorList>
    </citation>
    <scope>NUCLEOTIDE SEQUENCE [LARGE SCALE GENOMIC DNA]</scope>
    <source>
        <strain evidence="3 4">CGMCC 4.5598</strain>
    </source>
</reference>
<dbReference type="Gene3D" id="3.60.21.10">
    <property type="match status" value="1"/>
</dbReference>
<sequence>MTVTLALAGDTMLGRGVADLLATSSDPDMYISDGVRGYLSEADAILLNLECCISDRGSPWCAPGKIFHFRAPPQGVDLLAELGVTCVTMANNHALDYGYDALLDTCAHLEHMEIGTAGAGATLDQAREPATLAVRGMRIAVISVTDHPEDYAATSDQPGVAYADLQSGVPDWLTDTVARMREETDAVLVSPHWGPNMTAAPQPYIRAAATILADAGATLIAGHSAHIAHGVAPPVLYDMGDFLDDYLVDPELRNDLSLLFLVTIDELGPVRLRAVPLKLDYCRTVLAEGWERAWLSQRFIDACEAFGTAATTEDGLLIVDLRSRKGG</sequence>
<dbReference type="InterPro" id="IPR019079">
    <property type="entry name" value="Capsule_synth_CapA"/>
</dbReference>
<dbReference type="PANTHER" id="PTHR33393">
    <property type="entry name" value="POLYGLUTAMINE SYNTHESIS ACCESSORY PROTEIN RV0574C-RELATED"/>
    <property type="match status" value="1"/>
</dbReference>
<proteinExistence type="inferred from homology"/>
<evidence type="ECO:0000313" key="3">
    <source>
        <dbReference type="EMBL" id="SEU34513.1"/>
    </source>
</evidence>
<protein>
    <submittedName>
        <fullName evidence="3">Poly-gamma-glutamate synthesis protein (Capsule biosynthesis protein)</fullName>
    </submittedName>
</protein>
<feature type="domain" description="Capsule synthesis protein CapA" evidence="2">
    <location>
        <begin position="4"/>
        <end position="246"/>
    </location>
</feature>
<organism evidence="3 4">
    <name type="scientific">Nonomuraea wenchangensis</name>
    <dbReference type="NCBI Taxonomy" id="568860"/>
    <lineage>
        <taxon>Bacteria</taxon>
        <taxon>Bacillati</taxon>
        <taxon>Actinomycetota</taxon>
        <taxon>Actinomycetes</taxon>
        <taxon>Streptosporangiales</taxon>
        <taxon>Streptosporangiaceae</taxon>
        <taxon>Nonomuraea</taxon>
    </lineage>
</organism>
<comment type="similarity">
    <text evidence="1">Belongs to the CapA family.</text>
</comment>
<evidence type="ECO:0000313" key="4">
    <source>
        <dbReference type="Proteomes" id="UP000199361"/>
    </source>
</evidence>
<evidence type="ECO:0000256" key="1">
    <source>
        <dbReference type="ARBA" id="ARBA00005662"/>
    </source>
</evidence>
<keyword evidence="4" id="KW-1185">Reference proteome</keyword>
<dbReference type="EMBL" id="FOHX01000012">
    <property type="protein sequence ID" value="SEU34513.1"/>
    <property type="molecule type" value="Genomic_DNA"/>
</dbReference>
<dbReference type="SMART" id="SM00854">
    <property type="entry name" value="PGA_cap"/>
    <property type="match status" value="1"/>
</dbReference>
<dbReference type="OrthoDB" id="9810718at2"/>